<dbReference type="InterPro" id="IPR018306">
    <property type="entry name" value="Phage_T5_Orf172_DNA-bd"/>
</dbReference>
<dbReference type="SMART" id="SM00974">
    <property type="entry name" value="T5orf172"/>
    <property type="match status" value="1"/>
</dbReference>
<protein>
    <recommendedName>
        <fullName evidence="2">Bacteriophage T5 Orf172 DNA-binding domain-containing protein</fullName>
    </recommendedName>
</protein>
<gene>
    <name evidence="3" type="ORF">NCTC9426_00863</name>
</gene>
<evidence type="ECO:0000259" key="2">
    <source>
        <dbReference type="SMART" id="SM00974"/>
    </source>
</evidence>
<dbReference type="InterPro" id="IPR027417">
    <property type="entry name" value="P-loop_NTPase"/>
</dbReference>
<sequence length="837" mass="96512">MTNPTFTQIHAPKIYVYSDSRYPNCLKVGYTAQETVMERMKQHYPTITPSQSWQVEFESLAIKDDGGYFKDFAVHKMLEQMGIKRIAGEWFECDIDTIKNAILNIKQSKTFERQRTQDFKMRPEQLDAVNKTAYYFNSIKQDKNNNRTPHFLWNAKMRFGKTFATYQLAKKMNWQRVLILTFKPAVKNAWEEDLTSHIDFNGWQFISRDSELKIDNYDKTKPMVYFASFQDVLGKDRFGNIKAKNEWIHTINWDCVVFDEYHFGAWRDSAKSLFAKDDELAQMQNEYQEMEIGVESFDENELPITTDHYLYLSGTPFRAIASGEFIEEQIFNWTYGDEQKAKLEWDKAKGDNPYLSLPQMMLLTYQLPENIRHIATQGEFNEFDLGEFFKADGNGEAAKFKHENYVQKWLDLIRDNLDEMIVTNLKQGNAKPPMPFSDVNLLNSLLHTLWFLPSVASCYAMANLLKAPNNKFYHDYDIIVSAGDNAGMGDRALIPVKNAMTNNPLATKSITLSCGKLMTGVSVPAWTGIFMLRNCSSPETYFQAGFRVQTPWTVRGDDGVNIIKNQCYIFDFAPNRALRQIADYAHKLNPAEGNPESKVSEFIAFLPVLAYDGSAMQQVDAKLLLDMAMSGTTATLLARRWQSALLVNVDDITLKNLMANKDALNALMKIEEFRSLNDEIEVVINRSEKIKGLKEKAKNDGELSKEDKKALTDEEKEQKSLRKQIQDKLIKFATRIPIFMYLSDFREHSLKDVIQELEPELFTKVTGLTQKDFQLLVSLNVFDESVMNDAVYKFKRYEDASLEYTGIDRKTAYLGLFNTVVSRSQYESLGVRIKLRA</sequence>
<dbReference type="REBASE" id="405717">
    <property type="entry name" value="Mbo9426ORF860P"/>
</dbReference>
<evidence type="ECO:0000313" key="3">
    <source>
        <dbReference type="EMBL" id="STY90833.1"/>
    </source>
</evidence>
<evidence type="ECO:0000256" key="1">
    <source>
        <dbReference type="SAM" id="MobiDB-lite"/>
    </source>
</evidence>
<organism evidence="3 4">
    <name type="scientific">Moraxella bovis</name>
    <dbReference type="NCBI Taxonomy" id="476"/>
    <lineage>
        <taxon>Bacteria</taxon>
        <taxon>Pseudomonadati</taxon>
        <taxon>Pseudomonadota</taxon>
        <taxon>Gammaproteobacteria</taxon>
        <taxon>Moraxellales</taxon>
        <taxon>Moraxellaceae</taxon>
        <taxon>Moraxella</taxon>
    </lineage>
</organism>
<feature type="domain" description="Bacteriophage T5 Orf172 DNA-binding" evidence="2">
    <location>
        <begin position="20"/>
        <end position="105"/>
    </location>
</feature>
<dbReference type="EMBL" id="UGPZ01000002">
    <property type="protein sequence ID" value="STY90833.1"/>
    <property type="molecule type" value="Genomic_DNA"/>
</dbReference>
<name>A0A378PSA5_MORBO</name>
<accession>A0A378PSA5</accession>
<feature type="region of interest" description="Disordered" evidence="1">
    <location>
        <begin position="695"/>
        <end position="715"/>
    </location>
</feature>
<dbReference type="Gene3D" id="3.40.50.300">
    <property type="entry name" value="P-loop containing nucleotide triphosphate hydrolases"/>
    <property type="match status" value="1"/>
</dbReference>
<evidence type="ECO:0000313" key="4">
    <source>
        <dbReference type="Proteomes" id="UP000254133"/>
    </source>
</evidence>
<dbReference type="AlphaFoldDB" id="A0A378PSA5"/>
<dbReference type="SUPFAM" id="SSF52540">
    <property type="entry name" value="P-loop containing nucleoside triphosphate hydrolases"/>
    <property type="match status" value="1"/>
</dbReference>
<dbReference type="RefSeq" id="WP_115368941.1">
    <property type="nucleotide sequence ID" value="NZ_UGPZ01000002.1"/>
</dbReference>
<reference evidence="3 4" key="1">
    <citation type="submission" date="2018-06" db="EMBL/GenBank/DDBJ databases">
        <authorList>
            <consortium name="Pathogen Informatics"/>
            <person name="Doyle S."/>
        </authorList>
    </citation>
    <scope>NUCLEOTIDE SEQUENCE [LARGE SCALE GENOMIC DNA]</scope>
    <source>
        <strain evidence="3 4">NCTC9426</strain>
    </source>
</reference>
<dbReference type="Proteomes" id="UP000254133">
    <property type="component" value="Unassembled WGS sequence"/>
</dbReference>
<proteinExistence type="predicted"/>
<dbReference type="Pfam" id="PF10544">
    <property type="entry name" value="T5orf172"/>
    <property type="match status" value="1"/>
</dbReference>